<evidence type="ECO:0000256" key="1">
    <source>
        <dbReference type="SAM" id="Phobius"/>
    </source>
</evidence>
<dbReference type="GO" id="GO:0005886">
    <property type="term" value="C:plasma membrane"/>
    <property type="evidence" value="ECO:0007669"/>
    <property type="project" value="UniProtKB-SubCell"/>
</dbReference>
<name>A0A930YK20_9ACTN</name>
<evidence type="ECO:0000313" key="3">
    <source>
        <dbReference type="Proteomes" id="UP000660668"/>
    </source>
</evidence>
<dbReference type="Pfam" id="PF12679">
    <property type="entry name" value="ABC2_membrane_2"/>
    <property type="match status" value="1"/>
</dbReference>
<feature type="transmembrane region" description="Helical" evidence="1">
    <location>
        <begin position="111"/>
        <end position="139"/>
    </location>
</feature>
<organism evidence="2 3">
    <name type="scientific">Nocardioides agariphilus</name>
    <dbReference type="NCBI Taxonomy" id="433664"/>
    <lineage>
        <taxon>Bacteria</taxon>
        <taxon>Bacillati</taxon>
        <taxon>Actinomycetota</taxon>
        <taxon>Actinomycetes</taxon>
        <taxon>Propionibacteriales</taxon>
        <taxon>Nocardioidaceae</taxon>
        <taxon>Nocardioides</taxon>
    </lineage>
</organism>
<feature type="transmembrane region" description="Helical" evidence="1">
    <location>
        <begin position="151"/>
        <end position="170"/>
    </location>
</feature>
<keyword evidence="1" id="KW-0472">Membrane</keyword>
<feature type="transmembrane region" description="Helical" evidence="1">
    <location>
        <begin position="177"/>
        <end position="195"/>
    </location>
</feature>
<proteinExistence type="predicted"/>
<dbReference type="AlphaFoldDB" id="A0A930YK20"/>
<protein>
    <submittedName>
        <fullName evidence="2">ABC transporter permease subunit</fullName>
    </submittedName>
</protein>
<feature type="transmembrane region" description="Helical" evidence="1">
    <location>
        <begin position="233"/>
        <end position="253"/>
    </location>
</feature>
<evidence type="ECO:0000313" key="2">
    <source>
        <dbReference type="EMBL" id="MBF4769917.1"/>
    </source>
</evidence>
<accession>A0A930YK20</accession>
<keyword evidence="1" id="KW-0812">Transmembrane</keyword>
<keyword evidence="3" id="KW-1185">Reference proteome</keyword>
<dbReference type="EMBL" id="JADKPO010000034">
    <property type="protein sequence ID" value="MBF4769917.1"/>
    <property type="molecule type" value="Genomic_DNA"/>
</dbReference>
<dbReference type="GO" id="GO:0140359">
    <property type="term" value="F:ABC-type transporter activity"/>
    <property type="evidence" value="ECO:0007669"/>
    <property type="project" value="InterPro"/>
</dbReference>
<keyword evidence="1" id="KW-1133">Transmembrane helix</keyword>
<feature type="transmembrane region" description="Helical" evidence="1">
    <location>
        <begin position="32"/>
        <end position="50"/>
    </location>
</feature>
<sequence length="258" mass="28541">MTLDVSQTPRVPFTRLVQVELRKMFDTRAGRWLLISIAATTALVLVIQLWVVLAQDMSVTFGDFGGGANIPMNVLLPVLGIMSVTSEWSQRTAMVTFSLEPSRSRFLRAKFVSTLLVALVAVLVGLGLTILANAVYAGLSDNPVTWELSPFQIFCFFLLYVFSMATGFAFGTLLLNTAAAIVIYFVYSFIVPGLMELGTLLDWFKDIRPWIDFANAQNPIIEADVSGKEWAQLATSGLIWLVLPLVIGVWRVLRAEVK</sequence>
<feature type="transmembrane region" description="Helical" evidence="1">
    <location>
        <begin position="70"/>
        <end position="90"/>
    </location>
</feature>
<comment type="caution">
    <text evidence="2">The sequence shown here is derived from an EMBL/GenBank/DDBJ whole genome shotgun (WGS) entry which is preliminary data.</text>
</comment>
<reference evidence="2" key="1">
    <citation type="submission" date="2020-11" db="EMBL/GenBank/DDBJ databases">
        <title>Nocardioides cynanchi sp. nov., isolated from soil of rhizosphere of Cynanchum wilfordii.</title>
        <authorList>
            <person name="Lee J.-S."/>
            <person name="Suh M.K."/>
            <person name="Kim J.-S."/>
        </authorList>
    </citation>
    <scope>NUCLEOTIDE SEQUENCE</scope>
    <source>
        <strain evidence="2">KCTC 19276</strain>
    </source>
</reference>
<gene>
    <name evidence="2" type="ORF">ISU10_19270</name>
</gene>
<dbReference type="Proteomes" id="UP000660668">
    <property type="component" value="Unassembled WGS sequence"/>
</dbReference>